<dbReference type="GO" id="GO:0006310">
    <property type="term" value="P:DNA recombination"/>
    <property type="evidence" value="ECO:0007669"/>
    <property type="project" value="TreeGrafter"/>
</dbReference>
<evidence type="ECO:0000313" key="6">
    <source>
        <dbReference type="EMBL" id="GCF93414.1"/>
    </source>
</evidence>
<dbReference type="AlphaFoldDB" id="A0A4P5PAH5"/>
<dbReference type="SMART" id="SM00490">
    <property type="entry name" value="HELICc"/>
    <property type="match status" value="1"/>
</dbReference>
<evidence type="ECO:0000256" key="3">
    <source>
        <dbReference type="ARBA" id="ARBA00023125"/>
    </source>
</evidence>
<keyword evidence="3" id="KW-0238">DNA-binding</keyword>
<dbReference type="GO" id="GO:0005524">
    <property type="term" value="F:ATP binding"/>
    <property type="evidence" value="ECO:0007669"/>
    <property type="project" value="UniProtKB-KW"/>
</dbReference>
<accession>A0A4P5PAH5</accession>
<comment type="caution">
    <text evidence="6">The sequence shown here is derived from an EMBL/GenBank/DDBJ whole genome shotgun (WGS) entry which is preliminary data.</text>
</comment>
<evidence type="ECO:0000313" key="7">
    <source>
        <dbReference type="Proteomes" id="UP000290567"/>
    </source>
</evidence>
<dbReference type="GO" id="GO:0006270">
    <property type="term" value="P:DNA replication initiation"/>
    <property type="evidence" value="ECO:0007669"/>
    <property type="project" value="TreeGrafter"/>
</dbReference>
<dbReference type="Pfam" id="PF00270">
    <property type="entry name" value="DEAD"/>
    <property type="match status" value="1"/>
</dbReference>
<keyword evidence="2" id="KW-0067">ATP-binding</keyword>
<dbReference type="EMBL" id="BJCC01000010">
    <property type="protein sequence ID" value="GCF93414.1"/>
    <property type="molecule type" value="Genomic_DNA"/>
</dbReference>
<protein>
    <submittedName>
        <fullName evidence="6">DNA helicase</fullName>
    </submittedName>
</protein>
<proteinExistence type="predicted"/>
<dbReference type="InterPro" id="IPR001650">
    <property type="entry name" value="Helicase_C-like"/>
</dbReference>
<dbReference type="GO" id="GO:0006302">
    <property type="term" value="P:double-strand break repair"/>
    <property type="evidence" value="ECO:0007669"/>
    <property type="project" value="TreeGrafter"/>
</dbReference>
<dbReference type="Pfam" id="PF00271">
    <property type="entry name" value="Helicase_C"/>
    <property type="match status" value="1"/>
</dbReference>
<keyword evidence="6" id="KW-0347">Helicase</keyword>
<evidence type="ECO:0000259" key="4">
    <source>
        <dbReference type="PROSITE" id="PS51192"/>
    </source>
</evidence>
<feature type="domain" description="Helicase ATP-binding" evidence="4">
    <location>
        <begin position="108"/>
        <end position="259"/>
    </location>
</feature>
<dbReference type="Proteomes" id="UP000290567">
    <property type="component" value="Unassembled WGS sequence"/>
</dbReference>
<dbReference type="PROSITE" id="PS51194">
    <property type="entry name" value="HELICASE_CTER"/>
    <property type="match status" value="1"/>
</dbReference>
<dbReference type="Gene3D" id="3.40.50.300">
    <property type="entry name" value="P-loop containing nucleotide triphosphate hydrolases"/>
    <property type="match status" value="2"/>
</dbReference>
<dbReference type="PROSITE" id="PS51192">
    <property type="entry name" value="HELICASE_ATP_BIND_1"/>
    <property type="match status" value="1"/>
</dbReference>
<keyword evidence="6" id="KW-0378">Hydrolase</keyword>
<dbReference type="GO" id="GO:0043138">
    <property type="term" value="F:3'-5' DNA helicase activity"/>
    <property type="evidence" value="ECO:0007669"/>
    <property type="project" value="TreeGrafter"/>
</dbReference>
<reference evidence="7" key="1">
    <citation type="submission" date="2019-02" db="EMBL/GenBank/DDBJ databases">
        <title>Draft genome sequence of Enterococcus sp. Gos25-1.</title>
        <authorList>
            <person name="Tanaka N."/>
            <person name="Shiwa Y."/>
            <person name="Fujita N."/>
        </authorList>
    </citation>
    <scope>NUCLEOTIDE SEQUENCE [LARGE SCALE GENOMIC DNA]</scope>
    <source>
        <strain evidence="7">Gos25-1</strain>
    </source>
</reference>
<dbReference type="OrthoDB" id="2077914at2"/>
<dbReference type="SUPFAM" id="SSF52540">
    <property type="entry name" value="P-loop containing nucleoside triphosphate hydrolases"/>
    <property type="match status" value="1"/>
</dbReference>
<dbReference type="RefSeq" id="WP_146621871.1">
    <property type="nucleotide sequence ID" value="NZ_BJCC01000010.1"/>
</dbReference>
<organism evidence="6 7">
    <name type="scientific">Enterococcus florum</name>
    <dbReference type="NCBI Taxonomy" id="2480627"/>
    <lineage>
        <taxon>Bacteria</taxon>
        <taxon>Bacillati</taxon>
        <taxon>Bacillota</taxon>
        <taxon>Bacilli</taxon>
        <taxon>Lactobacillales</taxon>
        <taxon>Enterococcaceae</taxon>
        <taxon>Enterococcus</taxon>
    </lineage>
</organism>
<keyword evidence="1" id="KW-0547">Nucleotide-binding</keyword>
<dbReference type="PANTHER" id="PTHR30580:SF1">
    <property type="entry name" value="COMF OPERON PROTEIN 1"/>
    <property type="match status" value="1"/>
</dbReference>
<feature type="domain" description="Helicase C-terminal" evidence="5">
    <location>
        <begin position="288"/>
        <end position="437"/>
    </location>
</feature>
<dbReference type="InterPro" id="IPR014001">
    <property type="entry name" value="Helicase_ATP-bd"/>
</dbReference>
<evidence type="ECO:0000259" key="5">
    <source>
        <dbReference type="PROSITE" id="PS51194"/>
    </source>
</evidence>
<evidence type="ECO:0000256" key="2">
    <source>
        <dbReference type="ARBA" id="ARBA00022840"/>
    </source>
</evidence>
<sequence>MEAYRGQRLLRSEWEKFYPSVDLSAAIKSAAVKSVNQSQEACQRCDNQSLVNVPAGFSYCPACLTLGRVTTKDDFYYFEPQQIKARRILCQWTGELSEAQKSIADQLVSDQDQGSQFLIWAVTGAGKTEILFPLIQKNLSKGRRVALTSPRVDVCNELYLRFTKAFPYEKIGLYHGQRRIDAGNQFIVCTVHQLFRYFQLFDLIILDEVDAFPYAGDPLLQRATLKALHPEGKLVYLSATPPKNVKQTVDRWYRLPARYHRRPLPVPRLMLLMSLDKQLRKAKLSVKLLKEIGRLLEKNDLLLFCPSIDLLEQVFKQLMKVYPDAAATTVYAKDDERLLKVENMREGKYRLLITTTILERGVTFEGVSVMILQASHPVFNKAALVQIAGRADRKGEYQQAEVVFAASERTRAIKAAIAEIRENNRLAEKAGLLDEVQQLS</sequence>
<gene>
    <name evidence="6" type="primary">comFA</name>
    <name evidence="6" type="ORF">NRIC_13050</name>
</gene>
<dbReference type="InterPro" id="IPR027417">
    <property type="entry name" value="P-loop_NTPase"/>
</dbReference>
<dbReference type="SMART" id="SM00487">
    <property type="entry name" value="DEXDc"/>
    <property type="match status" value="1"/>
</dbReference>
<dbReference type="GO" id="GO:0003677">
    <property type="term" value="F:DNA binding"/>
    <property type="evidence" value="ECO:0007669"/>
    <property type="project" value="UniProtKB-KW"/>
</dbReference>
<dbReference type="PANTHER" id="PTHR30580">
    <property type="entry name" value="PRIMOSOMAL PROTEIN N"/>
    <property type="match status" value="1"/>
</dbReference>
<keyword evidence="7" id="KW-1185">Reference proteome</keyword>
<name>A0A4P5PAH5_9ENTE</name>
<evidence type="ECO:0000256" key="1">
    <source>
        <dbReference type="ARBA" id="ARBA00022741"/>
    </source>
</evidence>
<dbReference type="InterPro" id="IPR011545">
    <property type="entry name" value="DEAD/DEAH_box_helicase_dom"/>
</dbReference>